<reference evidence="4 5" key="1">
    <citation type="submission" date="2011-09" db="EMBL/GenBank/DDBJ databases">
        <title>The permanent draft genome of Caldithrix abyssi DSM 13497.</title>
        <authorList>
            <consortium name="US DOE Joint Genome Institute (JGI-PGF)"/>
            <person name="Lucas S."/>
            <person name="Han J."/>
            <person name="Lapidus A."/>
            <person name="Bruce D."/>
            <person name="Goodwin L."/>
            <person name="Pitluck S."/>
            <person name="Peters L."/>
            <person name="Kyrpides N."/>
            <person name="Mavromatis K."/>
            <person name="Ivanova N."/>
            <person name="Mikhailova N."/>
            <person name="Chertkov O."/>
            <person name="Detter J.C."/>
            <person name="Tapia R."/>
            <person name="Han C."/>
            <person name="Land M."/>
            <person name="Hauser L."/>
            <person name="Markowitz V."/>
            <person name="Cheng J.-F."/>
            <person name="Hugenholtz P."/>
            <person name="Woyke T."/>
            <person name="Wu D."/>
            <person name="Spring S."/>
            <person name="Brambilla E."/>
            <person name="Klenk H.-P."/>
            <person name="Eisen J.A."/>
        </authorList>
    </citation>
    <scope>NUCLEOTIDE SEQUENCE [LARGE SCALE GENOMIC DNA]</scope>
    <source>
        <strain evidence="4 5">DSM 13497</strain>
    </source>
</reference>
<dbReference type="GO" id="GO:1990351">
    <property type="term" value="C:transporter complex"/>
    <property type="evidence" value="ECO:0007669"/>
    <property type="project" value="TreeGrafter"/>
</dbReference>
<evidence type="ECO:0000313" key="4">
    <source>
        <dbReference type="EMBL" id="EHO39743.1"/>
    </source>
</evidence>
<dbReference type="PaxDb" id="880073-Calab_0089"/>
<keyword evidence="5" id="KW-1185">Reference proteome</keyword>
<feature type="chain" id="PRO_5010834681" description="LPS-assembly protein LptD central domain-containing protein" evidence="1">
    <location>
        <begin position="20"/>
        <end position="849"/>
    </location>
</feature>
<protein>
    <recommendedName>
        <fullName evidence="2">LPS-assembly protein LptD central domain-containing protein</fullName>
    </recommendedName>
</protein>
<evidence type="ECO:0000256" key="1">
    <source>
        <dbReference type="SAM" id="SignalP"/>
    </source>
</evidence>
<gene>
    <name evidence="3" type="ORF">Cabys_2874</name>
    <name evidence="4" type="ORF">Calab_0089</name>
</gene>
<dbReference type="OrthoDB" id="9802320at2"/>
<dbReference type="HOGENOM" id="CLU_007637_0_0_0"/>
<dbReference type="AlphaFoldDB" id="H1XXS0"/>
<dbReference type="InterPro" id="IPR045659">
    <property type="entry name" value="LptD_2"/>
</dbReference>
<dbReference type="Proteomes" id="UP000183868">
    <property type="component" value="Chromosome"/>
</dbReference>
<dbReference type="PANTHER" id="PTHR30189:SF1">
    <property type="entry name" value="LPS-ASSEMBLY PROTEIN LPTD"/>
    <property type="match status" value="1"/>
</dbReference>
<dbReference type="RefSeq" id="WP_006926615.1">
    <property type="nucleotide sequence ID" value="NZ_CM001402.1"/>
</dbReference>
<proteinExistence type="predicted"/>
<dbReference type="InParanoid" id="H1XXS0"/>
<accession>H1XXS0</accession>
<dbReference type="KEGG" id="caby:Cabys_2874"/>
<evidence type="ECO:0000313" key="5">
    <source>
        <dbReference type="Proteomes" id="UP000004671"/>
    </source>
</evidence>
<evidence type="ECO:0000259" key="2">
    <source>
        <dbReference type="Pfam" id="PF19838"/>
    </source>
</evidence>
<feature type="signal peptide" evidence="1">
    <location>
        <begin position="1"/>
        <end position="19"/>
    </location>
</feature>
<dbReference type="Pfam" id="PF19838">
    <property type="entry name" value="LptD_2"/>
    <property type="match status" value="1"/>
</dbReference>
<dbReference type="GO" id="GO:0009279">
    <property type="term" value="C:cell outer membrane"/>
    <property type="evidence" value="ECO:0007669"/>
    <property type="project" value="TreeGrafter"/>
</dbReference>
<sequence precursor="true">MKFRLIFLFAFLLIGYLSAQNASSDTLSVEAGDSLKTDSTITRDKGSELKGPIKYKAEFIALSDSGNVIELIGDAQLNYLNMELKAAYIRLNQRQKLLFASGLADSLAPDSTPVVRGKPIFKDVGQDPITGDQIEYNFETKRGKVIMGKTQMEPGFYRGQRIYRIADSTLLVQDGIFTSCEYIDHPHFYFQSEKIRVKIKDKIVARPITFYIADIPLAWFPFGIFPNKRGRHSGIVIPKYGEGASTGRFLRSFGYYWAPSDYFDAAFLMDFYDKIGFAYRTSLRYNVRYKLNGRFNGEYFPRDPTTGRSVERWRFRFNHRQIIDPTMSISGSGSFSSDKQFARQLSPNQQDRLNQNITSHLTFSKRWKKSQISLTVNASRNENLQTGNTSYTLPNVNVNFPNKTLYEFLTGNKLGAQRKWYQNIYFNLSSQMVRRGSRVLQSDSTFKTTSIQGARHQMGFSTTTKIFRYFNISPNLSLTEDWVDEIVTAQYDPQSKTIIEKKKKQFAARHTFSAGVGLKTTLYGLFEPNIGSLKYIRHKLDPSVSLRYTPDFSSPFFGYFTRIDTGGVITKIDKFKNSPYGGTPTSRTQSLRISVNNFFQGKLIDKEGKEKKIDLLTANFSTSYNFLADSLKWGNISGNFRTRIFGRSFSFRTVHTLYQLNANNRRVNRFNTFPKLIYLNTSYNLRISEKTFQKKKKSKEETRQAAADSLARALSSEGILESQDIQYDEEDYINQAKKVNIPWSLSFNLNYTYDRLRDADNRHRIGLSSSASIQLTKNWKISWNAIFDVKQRKIASQNFSIYRDLHCWEMSFNWQPEIGYYFFQINVKASALQDIKITKRRATRFSGYY</sequence>
<dbReference type="PANTHER" id="PTHR30189">
    <property type="entry name" value="LPS-ASSEMBLY PROTEIN"/>
    <property type="match status" value="1"/>
</dbReference>
<evidence type="ECO:0000313" key="6">
    <source>
        <dbReference type="Proteomes" id="UP000183868"/>
    </source>
</evidence>
<feature type="domain" description="LPS-assembly protein LptD central" evidence="2">
    <location>
        <begin position="203"/>
        <end position="657"/>
    </location>
</feature>
<organism evidence="4 5">
    <name type="scientific">Caldithrix abyssi DSM 13497</name>
    <dbReference type="NCBI Taxonomy" id="880073"/>
    <lineage>
        <taxon>Bacteria</taxon>
        <taxon>Pseudomonadati</taxon>
        <taxon>Calditrichota</taxon>
        <taxon>Calditrichia</taxon>
        <taxon>Calditrichales</taxon>
        <taxon>Calditrichaceae</taxon>
        <taxon>Caldithrix</taxon>
    </lineage>
</organism>
<name>H1XXS0_CALAY</name>
<dbReference type="STRING" id="880073.Cabys_2874"/>
<evidence type="ECO:0000313" key="3">
    <source>
        <dbReference type="EMBL" id="APF19622.1"/>
    </source>
</evidence>
<dbReference type="EMBL" id="CP018099">
    <property type="protein sequence ID" value="APF19622.1"/>
    <property type="molecule type" value="Genomic_DNA"/>
</dbReference>
<dbReference type="eggNOG" id="COG1452">
    <property type="taxonomic scope" value="Bacteria"/>
</dbReference>
<keyword evidence="1" id="KW-0732">Signal</keyword>
<dbReference type="InterPro" id="IPR050218">
    <property type="entry name" value="LptD"/>
</dbReference>
<dbReference type="EMBL" id="CM001402">
    <property type="protein sequence ID" value="EHO39743.1"/>
    <property type="molecule type" value="Genomic_DNA"/>
</dbReference>
<reference evidence="3 6" key="2">
    <citation type="submission" date="2016-11" db="EMBL/GenBank/DDBJ databases">
        <title>Genomic analysis of Caldithrix abyssi and proposal of a novel bacterial phylum Caldithrichaeota.</title>
        <authorList>
            <person name="Kublanov I."/>
            <person name="Sigalova O."/>
            <person name="Gavrilov S."/>
            <person name="Lebedinsky A."/>
            <person name="Ivanova N."/>
            <person name="Daum C."/>
            <person name="Reddy T."/>
            <person name="Klenk H.P."/>
            <person name="Goker M."/>
            <person name="Reva O."/>
            <person name="Miroshnichenko M."/>
            <person name="Kyprides N."/>
            <person name="Woyke T."/>
            <person name="Gelfand M."/>
        </authorList>
    </citation>
    <scope>NUCLEOTIDE SEQUENCE [LARGE SCALE GENOMIC DNA]</scope>
    <source>
        <strain evidence="3 6">LF13</strain>
    </source>
</reference>
<dbReference type="Proteomes" id="UP000004671">
    <property type="component" value="Chromosome"/>
</dbReference>